<name>A0A225UP03_9STRA</name>
<evidence type="ECO:0000313" key="5">
    <source>
        <dbReference type="Proteomes" id="UP000198211"/>
    </source>
</evidence>
<dbReference type="Proteomes" id="UP000198211">
    <property type="component" value="Unassembled WGS sequence"/>
</dbReference>
<organism evidence="4 5">
    <name type="scientific">Phytophthora megakarya</name>
    <dbReference type="NCBI Taxonomy" id="4795"/>
    <lineage>
        <taxon>Eukaryota</taxon>
        <taxon>Sar</taxon>
        <taxon>Stramenopiles</taxon>
        <taxon>Oomycota</taxon>
        <taxon>Peronosporomycetes</taxon>
        <taxon>Peronosporales</taxon>
        <taxon>Peronosporaceae</taxon>
        <taxon>Phytophthora</taxon>
    </lineage>
</organism>
<sequence>MTPSSKTDGRTPYELWYNRIPSMQYIKVFGCSGYIHITEQYRDKPDARVRLFMYLGVPDHKKGYRLMDINTHAIVYSRDVVFKEDEFPPLTGLTSTPEPTQSTTRQQPTATPASVPAPAPPAPATGPVPEPEPVSPPVTTALATSGPVMRTAPGTVNKRVLPSLREAIDRTAIHYAFTTVTSSGPPHTSAPKRPRLTAEATNTRLNSEEACDITFNSGEDTHEQEQRKHLLYTLLAIRYVSEPTTYREAMKSSHATQWHIAAKSEYKSLIDNNTWMLVTPPKERKILSSRWVFVVKYIGTGEIDRFKARLVIKGFLQEFGIDYNEIFSPVIRMELFSTLKFTK</sequence>
<feature type="region of interest" description="Disordered" evidence="1">
    <location>
        <begin position="88"/>
        <end position="154"/>
    </location>
</feature>
<feature type="domain" description="Retroviral polymerase SH3-like" evidence="3">
    <location>
        <begin position="31"/>
        <end position="90"/>
    </location>
</feature>
<dbReference type="STRING" id="4795.A0A225UP03"/>
<keyword evidence="5" id="KW-1185">Reference proteome</keyword>
<feature type="domain" description="Reverse transcriptase Ty1/copia-type" evidence="2">
    <location>
        <begin position="272"/>
        <end position="336"/>
    </location>
</feature>
<proteinExistence type="predicted"/>
<dbReference type="Pfam" id="PF25597">
    <property type="entry name" value="SH3_retrovirus"/>
    <property type="match status" value="1"/>
</dbReference>
<feature type="compositionally biased region" description="Pro residues" evidence="1">
    <location>
        <begin position="115"/>
        <end position="136"/>
    </location>
</feature>
<gene>
    <name evidence="4" type="ORF">PHMEG_00035453</name>
</gene>
<evidence type="ECO:0000259" key="3">
    <source>
        <dbReference type="Pfam" id="PF25597"/>
    </source>
</evidence>
<dbReference type="InterPro" id="IPR057670">
    <property type="entry name" value="SH3_retrovirus"/>
</dbReference>
<evidence type="ECO:0000256" key="1">
    <source>
        <dbReference type="SAM" id="MobiDB-lite"/>
    </source>
</evidence>
<protein>
    <submittedName>
        <fullName evidence="4">Retrotransposon protein, Ty1-Copia subclass</fullName>
    </submittedName>
</protein>
<accession>A0A225UP03</accession>
<dbReference type="Pfam" id="PF07727">
    <property type="entry name" value="RVT_2"/>
    <property type="match status" value="1"/>
</dbReference>
<comment type="caution">
    <text evidence="4">The sequence shown here is derived from an EMBL/GenBank/DDBJ whole genome shotgun (WGS) entry which is preliminary data.</text>
</comment>
<reference evidence="5" key="1">
    <citation type="submission" date="2017-03" db="EMBL/GenBank/DDBJ databases">
        <title>Phytopthora megakarya and P. palmivora, two closely related causual agents of cacao black pod achieved similar genome size and gene model numbers by different mechanisms.</title>
        <authorList>
            <person name="Ali S."/>
            <person name="Shao J."/>
            <person name="Larry D.J."/>
            <person name="Kronmiller B."/>
            <person name="Shen D."/>
            <person name="Strem M.D."/>
            <person name="Melnick R.L."/>
            <person name="Guiltinan M.J."/>
            <person name="Tyler B.M."/>
            <person name="Meinhardt L.W."/>
            <person name="Bailey B.A."/>
        </authorList>
    </citation>
    <scope>NUCLEOTIDE SEQUENCE [LARGE SCALE GENOMIC DNA]</scope>
    <source>
        <strain evidence="5">zdho120</strain>
    </source>
</reference>
<dbReference type="EMBL" id="NBNE01013920">
    <property type="protein sequence ID" value="OWY94735.1"/>
    <property type="molecule type" value="Genomic_DNA"/>
</dbReference>
<dbReference type="OrthoDB" id="115473at2759"/>
<dbReference type="InterPro" id="IPR013103">
    <property type="entry name" value="RVT_2"/>
</dbReference>
<feature type="compositionally biased region" description="Polar residues" evidence="1">
    <location>
        <begin position="92"/>
        <end position="107"/>
    </location>
</feature>
<evidence type="ECO:0000313" key="4">
    <source>
        <dbReference type="EMBL" id="OWY94735.1"/>
    </source>
</evidence>
<evidence type="ECO:0000259" key="2">
    <source>
        <dbReference type="Pfam" id="PF07727"/>
    </source>
</evidence>
<dbReference type="AlphaFoldDB" id="A0A225UP03"/>